<sequence length="199" mass="21940">MEKKNRKSNKGGFRRWWRLWQLRLEKLASGRKGLGGITVASFLETTIIPIPIEILIAPIMAASRRRGAIVATVTLAGSVAGAVFLYLVAYGLSDEFVRPLVELSGGQQEFQKVEQQFRDGGFWVVFAISIAPVPMQLAAIAAGATAYPFWLFLIAIGISRALRYYGLWLLVLGFGVGIARLFEGKKPDRLEKPEKGDSV</sequence>
<feature type="transmembrane region" description="Helical" evidence="1">
    <location>
        <begin position="164"/>
        <end position="182"/>
    </location>
</feature>
<evidence type="ECO:0000313" key="4">
    <source>
        <dbReference type="Proteomes" id="UP000076167"/>
    </source>
</evidence>
<gene>
    <name evidence="3" type="ORF">AUP40_10715</name>
</gene>
<keyword evidence="1" id="KW-1133">Transmembrane helix</keyword>
<comment type="caution">
    <text evidence="3">The sequence shown here is derived from an EMBL/GenBank/DDBJ whole genome shotgun (WGS) entry which is preliminary data.</text>
</comment>
<organism evidence="3 4">
    <name type="scientific">Thalassospira xiamenensis</name>
    <dbReference type="NCBI Taxonomy" id="220697"/>
    <lineage>
        <taxon>Bacteria</taxon>
        <taxon>Pseudomonadati</taxon>
        <taxon>Pseudomonadota</taxon>
        <taxon>Alphaproteobacteria</taxon>
        <taxon>Rhodospirillales</taxon>
        <taxon>Thalassospiraceae</taxon>
        <taxon>Thalassospira</taxon>
    </lineage>
</organism>
<feature type="transmembrane region" description="Helical" evidence="1">
    <location>
        <begin position="137"/>
        <end position="158"/>
    </location>
</feature>
<dbReference type="PANTHER" id="PTHR42709:SF11">
    <property type="entry name" value="DEDA FAMILY PROTEIN"/>
    <property type="match status" value="1"/>
</dbReference>
<dbReference type="Pfam" id="PF09335">
    <property type="entry name" value="VTT_dom"/>
    <property type="match status" value="1"/>
</dbReference>
<dbReference type="InterPro" id="IPR032816">
    <property type="entry name" value="VTT_dom"/>
</dbReference>
<dbReference type="RefSeq" id="WP_063095481.1">
    <property type="nucleotide sequence ID" value="NZ_DFMA01000015.1"/>
</dbReference>
<dbReference type="PANTHER" id="PTHR42709">
    <property type="entry name" value="ALKALINE PHOSPHATASE LIKE PROTEIN"/>
    <property type="match status" value="1"/>
</dbReference>
<name>A0ABR5Y5N2_9PROT</name>
<dbReference type="Proteomes" id="UP000076167">
    <property type="component" value="Unassembled WGS sequence"/>
</dbReference>
<keyword evidence="1" id="KW-0472">Membrane</keyword>
<keyword evidence="1" id="KW-0812">Transmembrane</keyword>
<dbReference type="InterPro" id="IPR051311">
    <property type="entry name" value="DedA_domain"/>
</dbReference>
<evidence type="ECO:0000256" key="1">
    <source>
        <dbReference type="SAM" id="Phobius"/>
    </source>
</evidence>
<keyword evidence="4" id="KW-1185">Reference proteome</keyword>
<protein>
    <recommendedName>
        <fullName evidence="2">VTT domain-containing protein</fullName>
    </recommendedName>
</protein>
<evidence type="ECO:0000259" key="2">
    <source>
        <dbReference type="Pfam" id="PF09335"/>
    </source>
</evidence>
<reference evidence="3 4" key="1">
    <citation type="submission" date="2015-12" db="EMBL/GenBank/DDBJ databases">
        <title>Genome sequence of Thalassospira xiamenensis MCCC 1A03005.</title>
        <authorList>
            <person name="Lu L."/>
            <person name="Lai Q."/>
            <person name="Shao Z."/>
            <person name="Qian P."/>
        </authorList>
    </citation>
    <scope>NUCLEOTIDE SEQUENCE [LARGE SCALE GENOMIC DNA]</scope>
    <source>
        <strain evidence="3 4">MCCC 1A03005</strain>
    </source>
</reference>
<accession>A0ABR5Y5N2</accession>
<proteinExistence type="predicted"/>
<evidence type="ECO:0000313" key="3">
    <source>
        <dbReference type="EMBL" id="KZD06321.1"/>
    </source>
</evidence>
<dbReference type="EMBL" id="LPXL01000006">
    <property type="protein sequence ID" value="KZD06321.1"/>
    <property type="molecule type" value="Genomic_DNA"/>
</dbReference>
<feature type="transmembrane region" description="Helical" evidence="1">
    <location>
        <begin position="67"/>
        <end position="89"/>
    </location>
</feature>
<feature type="domain" description="VTT" evidence="2">
    <location>
        <begin position="51"/>
        <end position="165"/>
    </location>
</feature>